<reference evidence="1" key="1">
    <citation type="submission" date="2014-11" db="EMBL/GenBank/DDBJ databases">
        <authorList>
            <person name="Amaro Gonzalez C."/>
        </authorList>
    </citation>
    <scope>NUCLEOTIDE SEQUENCE</scope>
</reference>
<accession>A0A0E9XF61</accession>
<reference evidence="1" key="2">
    <citation type="journal article" date="2015" name="Fish Shellfish Immunol.">
        <title>Early steps in the European eel (Anguilla anguilla)-Vibrio vulnificus interaction in the gills: Role of the RtxA13 toxin.</title>
        <authorList>
            <person name="Callol A."/>
            <person name="Pajuelo D."/>
            <person name="Ebbesson L."/>
            <person name="Teles M."/>
            <person name="MacKenzie S."/>
            <person name="Amaro C."/>
        </authorList>
    </citation>
    <scope>NUCLEOTIDE SEQUENCE</scope>
</reference>
<dbReference type="EMBL" id="GBXM01008087">
    <property type="protein sequence ID" value="JAI00491.1"/>
    <property type="molecule type" value="Transcribed_RNA"/>
</dbReference>
<evidence type="ECO:0000313" key="1">
    <source>
        <dbReference type="EMBL" id="JAI00491.1"/>
    </source>
</evidence>
<organism evidence="1">
    <name type="scientific">Anguilla anguilla</name>
    <name type="common">European freshwater eel</name>
    <name type="synonym">Muraena anguilla</name>
    <dbReference type="NCBI Taxonomy" id="7936"/>
    <lineage>
        <taxon>Eukaryota</taxon>
        <taxon>Metazoa</taxon>
        <taxon>Chordata</taxon>
        <taxon>Craniata</taxon>
        <taxon>Vertebrata</taxon>
        <taxon>Euteleostomi</taxon>
        <taxon>Actinopterygii</taxon>
        <taxon>Neopterygii</taxon>
        <taxon>Teleostei</taxon>
        <taxon>Anguilliformes</taxon>
        <taxon>Anguillidae</taxon>
        <taxon>Anguilla</taxon>
    </lineage>
</organism>
<proteinExistence type="predicted"/>
<protein>
    <submittedName>
        <fullName evidence="1">Uncharacterized protein</fullName>
    </submittedName>
</protein>
<dbReference type="AlphaFoldDB" id="A0A0E9XF61"/>
<name>A0A0E9XF61_ANGAN</name>
<sequence>MDIPNICSLIESIERHRKQLLIHFLFGLQEYHLGSQTSCNSKKLNLVSFIRNLFHFYEY</sequence>